<comment type="caution">
    <text evidence="2">The sequence shown here is derived from an EMBL/GenBank/DDBJ whole genome shotgun (WGS) entry which is preliminary data.</text>
</comment>
<sequence length="89" mass="9804">MMVSCSQGLGYDHYYNQPIVSHSLEPPHQQHSQEKADYSTNTPDSNLDWGAIICLIAGLCLPMATPQTTFPALFSTIGCSLQDNGREEM</sequence>
<evidence type="ECO:0000313" key="2">
    <source>
        <dbReference type="EMBL" id="KAG8573084.1"/>
    </source>
</evidence>
<proteinExistence type="predicted"/>
<evidence type="ECO:0000313" key="3">
    <source>
        <dbReference type="Proteomes" id="UP000824782"/>
    </source>
</evidence>
<dbReference type="EMBL" id="WNYA01000005">
    <property type="protein sequence ID" value="KAG8573084.1"/>
    <property type="molecule type" value="Genomic_DNA"/>
</dbReference>
<reference evidence="2" key="1">
    <citation type="thesis" date="2020" institute="ProQuest LLC" country="789 East Eisenhower Parkway, Ann Arbor, MI, USA">
        <title>Comparative Genomics and Chromosome Evolution.</title>
        <authorList>
            <person name="Mudd A.B."/>
        </authorList>
    </citation>
    <scope>NUCLEOTIDE SEQUENCE</scope>
    <source>
        <strain evidence="2">237g6f4</strain>
        <tissue evidence="2">Blood</tissue>
    </source>
</reference>
<dbReference type="AlphaFoldDB" id="A0AAV7BKQ9"/>
<protein>
    <submittedName>
        <fullName evidence="2">Uncharacterized protein</fullName>
    </submittedName>
</protein>
<keyword evidence="3" id="KW-1185">Reference proteome</keyword>
<organism evidence="2 3">
    <name type="scientific">Engystomops pustulosus</name>
    <name type="common">Tungara frog</name>
    <name type="synonym">Physalaemus pustulosus</name>
    <dbReference type="NCBI Taxonomy" id="76066"/>
    <lineage>
        <taxon>Eukaryota</taxon>
        <taxon>Metazoa</taxon>
        <taxon>Chordata</taxon>
        <taxon>Craniata</taxon>
        <taxon>Vertebrata</taxon>
        <taxon>Euteleostomi</taxon>
        <taxon>Amphibia</taxon>
        <taxon>Batrachia</taxon>
        <taxon>Anura</taxon>
        <taxon>Neobatrachia</taxon>
        <taxon>Hyloidea</taxon>
        <taxon>Leptodactylidae</taxon>
        <taxon>Leiuperinae</taxon>
        <taxon>Engystomops</taxon>
    </lineage>
</organism>
<dbReference type="Proteomes" id="UP000824782">
    <property type="component" value="Unassembled WGS sequence"/>
</dbReference>
<feature type="region of interest" description="Disordered" evidence="1">
    <location>
        <begin position="21"/>
        <end position="41"/>
    </location>
</feature>
<evidence type="ECO:0000256" key="1">
    <source>
        <dbReference type="SAM" id="MobiDB-lite"/>
    </source>
</evidence>
<gene>
    <name evidence="2" type="ORF">GDO81_012280</name>
</gene>
<accession>A0AAV7BKQ9</accession>
<name>A0AAV7BKQ9_ENGPU</name>